<keyword evidence="2" id="KW-1185">Reference proteome</keyword>
<name>A0A8J6ZMG3_DESMC</name>
<dbReference type="InterPro" id="IPR038081">
    <property type="entry name" value="CalX-like_sf"/>
</dbReference>
<dbReference type="Proteomes" id="UP000622533">
    <property type="component" value="Unassembled WGS sequence"/>
</dbReference>
<reference evidence="1" key="1">
    <citation type="submission" date="2020-10" db="EMBL/GenBank/DDBJ databases">
        <authorList>
            <person name="Castelo-Branco R."/>
            <person name="Eusebio N."/>
            <person name="Adriana R."/>
            <person name="Vieira A."/>
            <person name="Brugerolle De Fraissinette N."/>
            <person name="Rezende De Castro R."/>
            <person name="Schneider M.P."/>
            <person name="Vasconcelos V."/>
            <person name="Leao P.N."/>
        </authorList>
    </citation>
    <scope>NUCLEOTIDE SEQUENCE</scope>
    <source>
        <strain evidence="1">LEGE 12446</strain>
    </source>
</reference>
<dbReference type="EMBL" id="JADEXS010000151">
    <property type="protein sequence ID" value="MBE9023352.1"/>
    <property type="molecule type" value="Genomic_DNA"/>
</dbReference>
<protein>
    <recommendedName>
        <fullName evidence="3">Calx-beta domain-containing protein</fullName>
    </recommendedName>
</protein>
<dbReference type="SUPFAM" id="SSF141072">
    <property type="entry name" value="CalX-like"/>
    <property type="match status" value="1"/>
</dbReference>
<dbReference type="Gene3D" id="2.60.40.2030">
    <property type="match status" value="1"/>
</dbReference>
<evidence type="ECO:0000313" key="1">
    <source>
        <dbReference type="EMBL" id="MBE9023352.1"/>
    </source>
</evidence>
<dbReference type="AlphaFoldDB" id="A0A8J6ZMG3"/>
<evidence type="ECO:0000313" key="2">
    <source>
        <dbReference type="Proteomes" id="UP000622533"/>
    </source>
</evidence>
<comment type="caution">
    <text evidence="1">The sequence shown here is derived from an EMBL/GenBank/DDBJ whole genome shotgun (WGS) entry which is preliminary data.</text>
</comment>
<gene>
    <name evidence="1" type="ORF">IQ276_13220</name>
</gene>
<sequence>MYASQFGEVGKFVITRNGDTTQDLTVKYSIQGTAEAGVDYQPIANFAIIPAGVNEVAIVIQPQKSDFQGTKTVLLSLENLPNSNQYMLGVNFHAVVNILDSCTY</sequence>
<proteinExistence type="predicted"/>
<evidence type="ECO:0008006" key="3">
    <source>
        <dbReference type="Google" id="ProtNLM"/>
    </source>
</evidence>
<organism evidence="1 2">
    <name type="scientific">Desmonostoc muscorum LEGE 12446</name>
    <dbReference type="NCBI Taxonomy" id="1828758"/>
    <lineage>
        <taxon>Bacteria</taxon>
        <taxon>Bacillati</taxon>
        <taxon>Cyanobacteriota</taxon>
        <taxon>Cyanophyceae</taxon>
        <taxon>Nostocales</taxon>
        <taxon>Nostocaceae</taxon>
        <taxon>Desmonostoc</taxon>
    </lineage>
</organism>
<accession>A0A8J6ZMG3</accession>
<dbReference type="RefSeq" id="WP_193916942.1">
    <property type="nucleotide sequence ID" value="NZ_JADEXS020000001.1"/>
</dbReference>